<accession>A0A537J110</accession>
<organism evidence="1 2">
    <name type="scientific">Candidatus Segetimicrobium genomatis</name>
    <dbReference type="NCBI Taxonomy" id="2569760"/>
    <lineage>
        <taxon>Bacteria</taxon>
        <taxon>Bacillati</taxon>
        <taxon>Candidatus Sysuimicrobiota</taxon>
        <taxon>Candidatus Sysuimicrobiia</taxon>
        <taxon>Candidatus Sysuimicrobiales</taxon>
        <taxon>Candidatus Segetimicrobiaceae</taxon>
        <taxon>Candidatus Segetimicrobium</taxon>
    </lineage>
</organism>
<dbReference type="EMBL" id="VBAP01000005">
    <property type="protein sequence ID" value="TMI77240.1"/>
    <property type="molecule type" value="Genomic_DNA"/>
</dbReference>
<dbReference type="Proteomes" id="UP000318834">
    <property type="component" value="Unassembled WGS sequence"/>
</dbReference>
<evidence type="ECO:0000313" key="2">
    <source>
        <dbReference type="Proteomes" id="UP000318834"/>
    </source>
</evidence>
<reference evidence="1 2" key="1">
    <citation type="journal article" date="2019" name="Nat. Microbiol.">
        <title>Mediterranean grassland soil C-N compound turnover is dependent on rainfall and depth, and is mediated by genomically divergent microorganisms.</title>
        <authorList>
            <person name="Diamond S."/>
            <person name="Andeer P.F."/>
            <person name="Li Z."/>
            <person name="Crits-Christoph A."/>
            <person name="Burstein D."/>
            <person name="Anantharaman K."/>
            <person name="Lane K.R."/>
            <person name="Thomas B.C."/>
            <person name="Pan C."/>
            <person name="Northen T.R."/>
            <person name="Banfield J.F."/>
        </authorList>
    </citation>
    <scope>NUCLEOTIDE SEQUENCE [LARGE SCALE GENOMIC DNA]</scope>
    <source>
        <strain evidence="1">NP_8</strain>
    </source>
</reference>
<proteinExistence type="predicted"/>
<sequence>MASSYGQIRVTVLDNVTNLPVSGADAIVWLGTTSCTGLTQVVQTAQTSPTPPNVGVAIFAAVPAGSYCATASKIIPTAKKGTTPAQFVVSAGATTSVNVTIAP</sequence>
<protein>
    <recommendedName>
        <fullName evidence="3">Carboxypeptidase regulatory-like domain-containing protein</fullName>
    </recommendedName>
</protein>
<name>A0A537J110_9BACT</name>
<evidence type="ECO:0000313" key="1">
    <source>
        <dbReference type="EMBL" id="TMI77240.1"/>
    </source>
</evidence>
<dbReference type="AlphaFoldDB" id="A0A537J110"/>
<gene>
    <name evidence="1" type="ORF">E6H05_00990</name>
</gene>
<comment type="caution">
    <text evidence="1">The sequence shown here is derived from an EMBL/GenBank/DDBJ whole genome shotgun (WGS) entry which is preliminary data.</text>
</comment>
<evidence type="ECO:0008006" key="3">
    <source>
        <dbReference type="Google" id="ProtNLM"/>
    </source>
</evidence>